<evidence type="ECO:0000256" key="4">
    <source>
        <dbReference type="ARBA" id="ARBA00022777"/>
    </source>
</evidence>
<dbReference type="Gene3D" id="3.30.565.10">
    <property type="entry name" value="Histidine kinase-like ATPase, C-terminal domain"/>
    <property type="match status" value="1"/>
</dbReference>
<organism evidence="8 9">
    <name type="scientific">Flavobacterium silvaticum</name>
    <dbReference type="NCBI Taxonomy" id="1852020"/>
    <lineage>
        <taxon>Bacteria</taxon>
        <taxon>Pseudomonadati</taxon>
        <taxon>Bacteroidota</taxon>
        <taxon>Flavobacteriia</taxon>
        <taxon>Flavobacteriales</taxon>
        <taxon>Flavobacteriaceae</taxon>
        <taxon>Flavobacterium</taxon>
    </lineage>
</organism>
<evidence type="ECO:0000256" key="1">
    <source>
        <dbReference type="ARBA" id="ARBA00000085"/>
    </source>
</evidence>
<evidence type="ECO:0000256" key="3">
    <source>
        <dbReference type="ARBA" id="ARBA00022679"/>
    </source>
</evidence>
<evidence type="ECO:0000256" key="2">
    <source>
        <dbReference type="ARBA" id="ARBA00012438"/>
    </source>
</evidence>
<name>A0A972JJ32_9FLAO</name>
<feature type="transmembrane region" description="Helical" evidence="6">
    <location>
        <begin position="37"/>
        <end position="57"/>
    </location>
</feature>
<evidence type="ECO:0000256" key="5">
    <source>
        <dbReference type="ARBA" id="ARBA00023012"/>
    </source>
</evidence>
<dbReference type="Gene3D" id="1.20.5.1930">
    <property type="match status" value="1"/>
</dbReference>
<dbReference type="GO" id="GO:0004673">
    <property type="term" value="F:protein histidine kinase activity"/>
    <property type="evidence" value="ECO:0007669"/>
    <property type="project" value="UniProtKB-EC"/>
</dbReference>
<accession>A0A972JJ32</accession>
<comment type="caution">
    <text evidence="8">The sequence shown here is derived from an EMBL/GenBank/DDBJ whole genome shotgun (WGS) entry which is preliminary data.</text>
</comment>
<dbReference type="Pfam" id="PF02518">
    <property type="entry name" value="HATPase_c"/>
    <property type="match status" value="1"/>
</dbReference>
<keyword evidence="3" id="KW-0808">Transferase</keyword>
<keyword evidence="4" id="KW-0418">Kinase</keyword>
<dbReference type="Pfam" id="PF07695">
    <property type="entry name" value="7TMR-DISM_7TM"/>
    <property type="match status" value="1"/>
</dbReference>
<dbReference type="SMART" id="SM00387">
    <property type="entry name" value="HATPase_c"/>
    <property type="match status" value="1"/>
</dbReference>
<dbReference type="PANTHER" id="PTHR24421:SF10">
    <property type="entry name" value="NITRATE_NITRITE SENSOR PROTEIN NARQ"/>
    <property type="match status" value="1"/>
</dbReference>
<gene>
    <name evidence="8" type="ORF">G6047_12890</name>
</gene>
<keyword evidence="6" id="KW-0812">Transmembrane</keyword>
<dbReference type="EC" id="2.7.13.3" evidence="2"/>
<feature type="domain" description="Histidine kinase/HSP90-like ATPase" evidence="7">
    <location>
        <begin position="354"/>
        <end position="446"/>
    </location>
</feature>
<dbReference type="PANTHER" id="PTHR24421">
    <property type="entry name" value="NITRATE/NITRITE SENSOR PROTEIN NARX-RELATED"/>
    <property type="match status" value="1"/>
</dbReference>
<feature type="transmembrane region" description="Helical" evidence="6">
    <location>
        <begin position="77"/>
        <end position="96"/>
    </location>
</feature>
<dbReference type="Proteomes" id="UP000712080">
    <property type="component" value="Unassembled WGS sequence"/>
</dbReference>
<feature type="transmembrane region" description="Helical" evidence="6">
    <location>
        <begin position="108"/>
        <end position="129"/>
    </location>
</feature>
<comment type="catalytic activity">
    <reaction evidence="1">
        <text>ATP + protein L-histidine = ADP + protein N-phospho-L-histidine.</text>
        <dbReference type="EC" id="2.7.13.3"/>
    </reaction>
</comment>
<dbReference type="RefSeq" id="WP_169528037.1">
    <property type="nucleotide sequence ID" value="NZ_JAAMPU010000107.1"/>
</dbReference>
<evidence type="ECO:0000256" key="6">
    <source>
        <dbReference type="SAM" id="Phobius"/>
    </source>
</evidence>
<keyword evidence="9" id="KW-1185">Reference proteome</keyword>
<proteinExistence type="predicted"/>
<dbReference type="InterPro" id="IPR036890">
    <property type="entry name" value="HATPase_C_sf"/>
</dbReference>
<feature type="transmembrane region" description="Helical" evidence="6">
    <location>
        <begin position="166"/>
        <end position="188"/>
    </location>
</feature>
<evidence type="ECO:0000313" key="8">
    <source>
        <dbReference type="EMBL" id="NMH28933.1"/>
    </source>
</evidence>
<keyword evidence="6" id="KW-0472">Membrane</keyword>
<dbReference type="AlphaFoldDB" id="A0A972JJ32"/>
<dbReference type="CDD" id="cd16917">
    <property type="entry name" value="HATPase_UhpB-NarQ-NarX-like"/>
    <property type="match status" value="1"/>
</dbReference>
<dbReference type="GO" id="GO:0000160">
    <property type="term" value="P:phosphorelay signal transduction system"/>
    <property type="evidence" value="ECO:0007669"/>
    <property type="project" value="UniProtKB-KW"/>
</dbReference>
<feature type="transmembrane region" description="Helical" evidence="6">
    <location>
        <begin position="6"/>
        <end position="30"/>
    </location>
</feature>
<evidence type="ECO:0000313" key="9">
    <source>
        <dbReference type="Proteomes" id="UP000712080"/>
    </source>
</evidence>
<dbReference type="InterPro" id="IPR011623">
    <property type="entry name" value="7TMR_DISM_rcpt_extracell_dom1"/>
</dbReference>
<feature type="transmembrane region" description="Helical" evidence="6">
    <location>
        <begin position="200"/>
        <end position="218"/>
    </location>
</feature>
<dbReference type="EMBL" id="JAAMPU010000107">
    <property type="protein sequence ID" value="NMH28933.1"/>
    <property type="molecule type" value="Genomic_DNA"/>
</dbReference>
<keyword evidence="6" id="KW-1133">Transmembrane helix</keyword>
<reference evidence="8" key="1">
    <citation type="submission" date="2020-02" db="EMBL/GenBank/DDBJ databases">
        <title>Flavobacterium sp. genome.</title>
        <authorList>
            <person name="Jung H.S."/>
            <person name="Baek J.H."/>
            <person name="Jeon C.O."/>
        </authorList>
    </citation>
    <scope>NUCLEOTIDE SEQUENCE</scope>
    <source>
        <strain evidence="8">SE-s28</strain>
    </source>
</reference>
<sequence length="447" mass="51560">MHEIVVPSLLSVLILGAIVMAFLYHLVLYWFSRDRLLIHYMLYLGATAFFALVRSGLLQSFVSKEFDDYMLSYLNEPAQIIYLSLYFNFILQSIEVTKSPDSFLFRSWVFIMATLLIYAIGFFVLRSIYYFKTYPIAFMGIRIFIFVLTAVMLYQCFKLRHITFQLFILLGSACYFIFGLISFIANIYLSPDMWIYPPEWMILGSFVDIVFFSIALSYRFKNSWETINNDRLQAANELLVVQNELLEKQLLLENERRRIAADMHDDLGSGLTKIAYLSQPFARNEGDQSVWFKINRTASGLVESLSEIIWAMKEDNNSLQDLIAYIKTYTAEYLETNNLDFEIRTPESVPAKMINGEWRRHIFLSAKEALHNVVKHASASNVSLRISVDDNLSIIIKDNGIGFPETIRKAGNGLVNMEKRMSAVNGRMSVHSDKGSEIVFEIPLDLK</sequence>
<dbReference type="SUPFAM" id="SSF55874">
    <property type="entry name" value="ATPase domain of HSP90 chaperone/DNA topoisomerase II/histidine kinase"/>
    <property type="match status" value="1"/>
</dbReference>
<dbReference type="InterPro" id="IPR003594">
    <property type="entry name" value="HATPase_dom"/>
</dbReference>
<dbReference type="InterPro" id="IPR050482">
    <property type="entry name" value="Sensor_HK_TwoCompSys"/>
</dbReference>
<feature type="transmembrane region" description="Helical" evidence="6">
    <location>
        <begin position="135"/>
        <end position="154"/>
    </location>
</feature>
<keyword evidence="5" id="KW-0902">Two-component regulatory system</keyword>
<evidence type="ECO:0000259" key="7">
    <source>
        <dbReference type="SMART" id="SM00387"/>
    </source>
</evidence>
<protein>
    <recommendedName>
        <fullName evidence="2">histidine kinase</fullName>
        <ecNumber evidence="2">2.7.13.3</ecNumber>
    </recommendedName>
</protein>